<reference evidence="2" key="1">
    <citation type="journal article" date="2017" name="Nat. Microbiol.">
        <title>Global analysis of biosynthetic gene clusters reveals vast potential of secondary metabolite production in Penicillium species.</title>
        <authorList>
            <person name="Nielsen J.C."/>
            <person name="Grijseels S."/>
            <person name="Prigent S."/>
            <person name="Ji B."/>
            <person name="Dainat J."/>
            <person name="Nielsen K.F."/>
            <person name="Frisvad J.C."/>
            <person name="Workman M."/>
            <person name="Nielsen J."/>
        </authorList>
    </citation>
    <scope>NUCLEOTIDE SEQUENCE [LARGE SCALE GENOMIC DNA]</scope>
    <source>
        <strain evidence="2">IBT 31811</strain>
    </source>
</reference>
<name>A0A1V6PH22_9EURO</name>
<dbReference type="AlphaFoldDB" id="A0A1V6PH22"/>
<evidence type="ECO:0000313" key="2">
    <source>
        <dbReference type="Proteomes" id="UP000191672"/>
    </source>
</evidence>
<keyword evidence="2" id="KW-1185">Reference proteome</keyword>
<dbReference type="Proteomes" id="UP000191672">
    <property type="component" value="Unassembled WGS sequence"/>
</dbReference>
<sequence>MSSSICVCEAFQRLKLTLVRESKVLGSLEVPPGSGDGATLDSGIAGAVLPVEIADPVLYELWGPSTEEKLDQQEQALSPD</sequence>
<protein>
    <submittedName>
        <fullName evidence="1">Uncharacterized protein</fullName>
    </submittedName>
</protein>
<proteinExistence type="predicted"/>
<accession>A0A1V6PH22</accession>
<gene>
    <name evidence="1" type="ORF">PENANT_c128G04669</name>
</gene>
<organism evidence="1 2">
    <name type="scientific">Penicillium antarcticum</name>
    <dbReference type="NCBI Taxonomy" id="416450"/>
    <lineage>
        <taxon>Eukaryota</taxon>
        <taxon>Fungi</taxon>
        <taxon>Dikarya</taxon>
        <taxon>Ascomycota</taxon>
        <taxon>Pezizomycotina</taxon>
        <taxon>Eurotiomycetes</taxon>
        <taxon>Eurotiomycetidae</taxon>
        <taxon>Eurotiales</taxon>
        <taxon>Aspergillaceae</taxon>
        <taxon>Penicillium</taxon>
    </lineage>
</organism>
<dbReference type="EMBL" id="MDYN01000128">
    <property type="protein sequence ID" value="OQD76274.1"/>
    <property type="molecule type" value="Genomic_DNA"/>
</dbReference>
<evidence type="ECO:0000313" key="1">
    <source>
        <dbReference type="EMBL" id="OQD76274.1"/>
    </source>
</evidence>
<comment type="caution">
    <text evidence="1">The sequence shown here is derived from an EMBL/GenBank/DDBJ whole genome shotgun (WGS) entry which is preliminary data.</text>
</comment>